<evidence type="ECO:0000313" key="1">
    <source>
        <dbReference type="EnsemblPlants" id="MELO3C034384.2.1"/>
    </source>
</evidence>
<sequence>MWCLSKNLSHFINLGLCRRRISRDIFLEFVEGVPRYDAFYMPSVGQSRVFDSRYKLTYVNYCFNEFLEEDCAKKWANKLTICHFDLEFINIRKEMEAAFENLNNDSTGFAIENKENFGAASLRSRSLRITFAILEDRLFSFEIPLLIFLPLSEQFTFMNEGSFGKF</sequence>
<protein>
    <submittedName>
        <fullName evidence="1">Uncharacterized protein</fullName>
    </submittedName>
</protein>
<organism evidence="1">
    <name type="scientific">Cucumis melo</name>
    <name type="common">Muskmelon</name>
    <dbReference type="NCBI Taxonomy" id="3656"/>
    <lineage>
        <taxon>Eukaryota</taxon>
        <taxon>Viridiplantae</taxon>
        <taxon>Streptophyta</taxon>
        <taxon>Embryophyta</taxon>
        <taxon>Tracheophyta</taxon>
        <taxon>Spermatophyta</taxon>
        <taxon>Magnoliopsida</taxon>
        <taxon>eudicotyledons</taxon>
        <taxon>Gunneridae</taxon>
        <taxon>Pentapetalae</taxon>
        <taxon>rosids</taxon>
        <taxon>fabids</taxon>
        <taxon>Cucurbitales</taxon>
        <taxon>Cucurbitaceae</taxon>
        <taxon>Benincaseae</taxon>
        <taxon>Cucumis</taxon>
    </lineage>
</organism>
<dbReference type="Gramene" id="MELO3C034384.2.1">
    <property type="protein sequence ID" value="MELO3C034384.2.1"/>
    <property type="gene ID" value="MELO3C034384.2"/>
</dbReference>
<reference evidence="1" key="1">
    <citation type="submission" date="2023-03" db="UniProtKB">
        <authorList>
            <consortium name="EnsemblPlants"/>
        </authorList>
    </citation>
    <scope>IDENTIFICATION</scope>
</reference>
<accession>A0A9I9EIN7</accession>
<dbReference type="AlphaFoldDB" id="A0A9I9EIN7"/>
<proteinExistence type="predicted"/>
<dbReference type="EnsemblPlants" id="MELO3C034384.2.1">
    <property type="protein sequence ID" value="MELO3C034384.2.1"/>
    <property type="gene ID" value="MELO3C034384.2"/>
</dbReference>
<name>A0A9I9EIN7_CUCME</name>